<reference evidence="1 2" key="1">
    <citation type="journal article" date="2023" name="Plants (Basel)">
        <title>Bridging the Gap: Combining Genomics and Transcriptomics Approaches to Understand Stylosanthes scabra, an Orphan Legume from the Brazilian Caatinga.</title>
        <authorList>
            <person name="Ferreira-Neto J.R.C."/>
            <person name="da Silva M.D."/>
            <person name="Binneck E."/>
            <person name="de Melo N.F."/>
            <person name="da Silva R.H."/>
            <person name="de Melo A.L.T.M."/>
            <person name="Pandolfi V."/>
            <person name="Bustamante F.O."/>
            <person name="Brasileiro-Vidal A.C."/>
            <person name="Benko-Iseppon A.M."/>
        </authorList>
    </citation>
    <scope>NUCLEOTIDE SEQUENCE [LARGE SCALE GENOMIC DNA]</scope>
    <source>
        <tissue evidence="1">Leaves</tissue>
    </source>
</reference>
<evidence type="ECO:0000313" key="1">
    <source>
        <dbReference type="EMBL" id="MED6212434.1"/>
    </source>
</evidence>
<protein>
    <recommendedName>
        <fullName evidence="3">FAR1 domain-containing protein</fullName>
    </recommendedName>
</protein>
<keyword evidence="2" id="KW-1185">Reference proteome</keyword>
<comment type="caution">
    <text evidence="1">The sequence shown here is derived from an EMBL/GenBank/DDBJ whole genome shotgun (WGS) entry which is preliminary data.</text>
</comment>
<accession>A0ABU6YQH2</accession>
<organism evidence="1 2">
    <name type="scientific">Stylosanthes scabra</name>
    <dbReference type="NCBI Taxonomy" id="79078"/>
    <lineage>
        <taxon>Eukaryota</taxon>
        <taxon>Viridiplantae</taxon>
        <taxon>Streptophyta</taxon>
        <taxon>Embryophyta</taxon>
        <taxon>Tracheophyta</taxon>
        <taxon>Spermatophyta</taxon>
        <taxon>Magnoliopsida</taxon>
        <taxon>eudicotyledons</taxon>
        <taxon>Gunneridae</taxon>
        <taxon>Pentapetalae</taxon>
        <taxon>rosids</taxon>
        <taxon>fabids</taxon>
        <taxon>Fabales</taxon>
        <taxon>Fabaceae</taxon>
        <taxon>Papilionoideae</taxon>
        <taxon>50 kb inversion clade</taxon>
        <taxon>dalbergioids sensu lato</taxon>
        <taxon>Dalbergieae</taxon>
        <taxon>Pterocarpus clade</taxon>
        <taxon>Stylosanthes</taxon>
    </lineage>
</organism>
<sequence>MVFEIDLNSEPLSQDNQPFEALDEVDNGTGCSYSSNSTREHGLTIDVMIHNPIPDEEIPKEGMLFETLEEARQFYYNYDNKMGFEPHIRNTNFDKDGRTLFSQDIHCNRGGYRTKKNPVTQR</sequence>
<dbReference type="PANTHER" id="PTHR46328">
    <property type="entry name" value="FAR-RED IMPAIRED RESPONSIVE (FAR1) FAMILY PROTEIN-RELATED"/>
    <property type="match status" value="1"/>
</dbReference>
<evidence type="ECO:0000313" key="2">
    <source>
        <dbReference type="Proteomes" id="UP001341840"/>
    </source>
</evidence>
<gene>
    <name evidence="1" type="ORF">PIB30_083325</name>
</gene>
<evidence type="ECO:0008006" key="3">
    <source>
        <dbReference type="Google" id="ProtNLM"/>
    </source>
</evidence>
<proteinExistence type="predicted"/>
<name>A0ABU6YQH2_9FABA</name>
<dbReference type="Proteomes" id="UP001341840">
    <property type="component" value="Unassembled WGS sequence"/>
</dbReference>
<dbReference type="PANTHER" id="PTHR46328:SF30">
    <property type="entry name" value="OS04G0641500 PROTEIN"/>
    <property type="match status" value="1"/>
</dbReference>
<dbReference type="EMBL" id="JASCZI010242969">
    <property type="protein sequence ID" value="MED6212434.1"/>
    <property type="molecule type" value="Genomic_DNA"/>
</dbReference>